<organism evidence="1 2">
    <name type="scientific">Gilvimarinus gilvus</name>
    <dbReference type="NCBI Taxonomy" id="3058038"/>
    <lineage>
        <taxon>Bacteria</taxon>
        <taxon>Pseudomonadati</taxon>
        <taxon>Pseudomonadota</taxon>
        <taxon>Gammaproteobacteria</taxon>
        <taxon>Cellvibrionales</taxon>
        <taxon>Cellvibrionaceae</taxon>
        <taxon>Gilvimarinus</taxon>
    </lineage>
</organism>
<dbReference type="RefSeq" id="WP_302722519.1">
    <property type="nucleotide sequence ID" value="NZ_JAULRU010000569.1"/>
</dbReference>
<keyword evidence="2" id="KW-1185">Reference proteome</keyword>
<name>A0ABU4RYN1_9GAMM</name>
<evidence type="ECO:0000313" key="1">
    <source>
        <dbReference type="EMBL" id="MDX6850015.1"/>
    </source>
</evidence>
<reference evidence="1 2" key="1">
    <citation type="submission" date="2023-11" db="EMBL/GenBank/DDBJ databases">
        <title>Gilvimarinus fulvus sp. nov., isolated from the surface of Kelp.</title>
        <authorList>
            <person name="Sun Y.Y."/>
            <person name="Gong Y."/>
            <person name="Du Z.J."/>
        </authorList>
    </citation>
    <scope>NUCLEOTIDE SEQUENCE [LARGE SCALE GENOMIC DNA]</scope>
    <source>
        <strain evidence="1 2">SDUM040013</strain>
    </source>
</reference>
<dbReference type="EMBL" id="JAXAFO010000018">
    <property type="protein sequence ID" value="MDX6850015.1"/>
    <property type="molecule type" value="Genomic_DNA"/>
</dbReference>
<comment type="caution">
    <text evidence="1">The sequence shown here is derived from an EMBL/GenBank/DDBJ whole genome shotgun (WGS) entry which is preliminary data.</text>
</comment>
<sequence>MADYHENIFSEEESKVIEAFSFAINKKDFFLSKDQLAGIESKFSDEKVSGWVFAYNAYQLSNQERIRLLKSNMHNSNPRIREQVCDIVGDECISDLRQDLKELFGDHVSYVSQAAKYNHDEMF</sequence>
<protein>
    <submittedName>
        <fullName evidence="1">Uncharacterized protein</fullName>
    </submittedName>
</protein>
<accession>A0ABU4RYN1</accession>
<proteinExistence type="predicted"/>
<evidence type="ECO:0000313" key="2">
    <source>
        <dbReference type="Proteomes" id="UP001273505"/>
    </source>
</evidence>
<gene>
    <name evidence="1" type="ORF">SCD92_11640</name>
</gene>
<dbReference type="Proteomes" id="UP001273505">
    <property type="component" value="Unassembled WGS sequence"/>
</dbReference>